<accession>A0A7T8GN37</accession>
<feature type="region of interest" description="Disordered" evidence="1">
    <location>
        <begin position="1"/>
        <end position="23"/>
    </location>
</feature>
<sequence length="100" mass="11599">MQSAVDLLRTLQPDKLPPASGKLKRDVSMEEIIQLADEFQQSFDRQGNRLEPVKSALDMHREKFTLRLELSAEEKNRRQEEAWALLDRCRSPLSDSGKFK</sequence>
<evidence type="ECO:0000256" key="1">
    <source>
        <dbReference type="SAM" id="MobiDB-lite"/>
    </source>
</evidence>
<dbReference type="EMBL" id="CP045906">
    <property type="protein sequence ID" value="QQP34563.1"/>
    <property type="molecule type" value="Genomic_DNA"/>
</dbReference>
<feature type="non-terminal residue" evidence="2">
    <location>
        <position position="100"/>
    </location>
</feature>
<protein>
    <submittedName>
        <fullName evidence="2">Ankyrin repeat domaincontaining protein 27like</fullName>
    </submittedName>
</protein>
<dbReference type="AlphaFoldDB" id="A0A7T8GN37"/>
<keyword evidence="3" id="KW-1185">Reference proteome</keyword>
<evidence type="ECO:0000313" key="2">
    <source>
        <dbReference type="EMBL" id="QQP34563.1"/>
    </source>
</evidence>
<organism evidence="2 3">
    <name type="scientific">Caligus rogercresseyi</name>
    <name type="common">Sea louse</name>
    <dbReference type="NCBI Taxonomy" id="217165"/>
    <lineage>
        <taxon>Eukaryota</taxon>
        <taxon>Metazoa</taxon>
        <taxon>Ecdysozoa</taxon>
        <taxon>Arthropoda</taxon>
        <taxon>Crustacea</taxon>
        <taxon>Multicrustacea</taxon>
        <taxon>Hexanauplia</taxon>
        <taxon>Copepoda</taxon>
        <taxon>Siphonostomatoida</taxon>
        <taxon>Caligidae</taxon>
        <taxon>Caligus</taxon>
    </lineage>
</organism>
<dbReference type="Proteomes" id="UP000595437">
    <property type="component" value="Chromosome 17"/>
</dbReference>
<dbReference type="OrthoDB" id="411646at2759"/>
<name>A0A7T8GN37_CALRO</name>
<gene>
    <name evidence="2" type="ORF">FKW44_022482</name>
</gene>
<evidence type="ECO:0000313" key="3">
    <source>
        <dbReference type="Proteomes" id="UP000595437"/>
    </source>
</evidence>
<reference evidence="3" key="1">
    <citation type="submission" date="2021-01" db="EMBL/GenBank/DDBJ databases">
        <title>Caligus Genome Assembly.</title>
        <authorList>
            <person name="Gallardo-Escarate C."/>
        </authorList>
    </citation>
    <scope>NUCLEOTIDE SEQUENCE [LARGE SCALE GENOMIC DNA]</scope>
</reference>
<proteinExistence type="predicted"/>